<evidence type="ECO:0000313" key="12">
    <source>
        <dbReference type="Proteomes" id="UP000051450"/>
    </source>
</evidence>
<dbReference type="AlphaFoldDB" id="A0A0R1HHA9"/>
<dbReference type="GO" id="GO:0046677">
    <property type="term" value="P:response to antibiotic"/>
    <property type="evidence" value="ECO:0007669"/>
    <property type="project" value="UniProtKB-KW"/>
</dbReference>
<dbReference type="GO" id="GO:0015297">
    <property type="term" value="F:antiporter activity"/>
    <property type="evidence" value="ECO:0007669"/>
    <property type="project" value="InterPro"/>
</dbReference>
<dbReference type="Proteomes" id="UP000051450">
    <property type="component" value="Unassembled WGS sequence"/>
</dbReference>
<keyword evidence="5" id="KW-1003">Cell membrane</keyword>
<dbReference type="InterPro" id="IPR045070">
    <property type="entry name" value="MATE_MepA-like"/>
</dbReference>
<dbReference type="EMBL" id="AZDI01000003">
    <property type="protein sequence ID" value="KRK45950.1"/>
    <property type="molecule type" value="Genomic_DNA"/>
</dbReference>
<evidence type="ECO:0000256" key="3">
    <source>
        <dbReference type="ARBA" id="ARBA00022106"/>
    </source>
</evidence>
<evidence type="ECO:0000256" key="6">
    <source>
        <dbReference type="ARBA" id="ARBA00022692"/>
    </source>
</evidence>
<feature type="transmembrane region" description="Helical" evidence="10">
    <location>
        <begin position="58"/>
        <end position="77"/>
    </location>
</feature>
<dbReference type="InterPro" id="IPR051327">
    <property type="entry name" value="MATE_MepA_subfamily"/>
</dbReference>
<keyword evidence="9" id="KW-0046">Antibiotic resistance</keyword>
<dbReference type="InterPro" id="IPR048279">
    <property type="entry name" value="MdtK-like"/>
</dbReference>
<feature type="transmembrane region" description="Helical" evidence="10">
    <location>
        <begin position="160"/>
        <end position="179"/>
    </location>
</feature>
<feature type="transmembrane region" description="Helical" evidence="10">
    <location>
        <begin position="265"/>
        <end position="286"/>
    </location>
</feature>
<feature type="transmembrane region" description="Helical" evidence="10">
    <location>
        <begin position="413"/>
        <end position="434"/>
    </location>
</feature>
<dbReference type="NCBIfam" id="TIGR00797">
    <property type="entry name" value="matE"/>
    <property type="match status" value="1"/>
</dbReference>
<feature type="transmembrane region" description="Helical" evidence="10">
    <location>
        <begin position="234"/>
        <end position="259"/>
    </location>
</feature>
<comment type="similarity">
    <text evidence="2">Belongs to the multi antimicrobial extrusion (MATE) (TC 2.A.66.1) family. MepA subfamily.</text>
</comment>
<feature type="transmembrane region" description="Helical" evidence="10">
    <location>
        <begin position="307"/>
        <end position="327"/>
    </location>
</feature>
<comment type="subcellular location">
    <subcellularLocation>
        <location evidence="1">Cell membrane</location>
        <topology evidence="1">Multi-pass membrane protein</topology>
    </subcellularLocation>
</comment>
<dbReference type="CDD" id="cd13143">
    <property type="entry name" value="MATE_MepA_like"/>
    <property type="match status" value="1"/>
</dbReference>
<keyword evidence="7 10" id="KW-1133">Transmembrane helix</keyword>
<organism evidence="11 12">
    <name type="scientific">Dellaglioa algida DSM 15638</name>
    <dbReference type="NCBI Taxonomy" id="1423719"/>
    <lineage>
        <taxon>Bacteria</taxon>
        <taxon>Bacillati</taxon>
        <taxon>Bacillota</taxon>
        <taxon>Bacilli</taxon>
        <taxon>Lactobacillales</taxon>
        <taxon>Lactobacillaceae</taxon>
        <taxon>Dellaglioa</taxon>
    </lineage>
</organism>
<feature type="transmembrane region" description="Helical" evidence="10">
    <location>
        <begin position="382"/>
        <end position="407"/>
    </location>
</feature>
<sequence>MTNQPVSIRRELSGYVTRNVLSTLGLSVYLLADTYFIANAVGTTGLAALNIVLPLFNLLNGVGLMLGIGGATLFSILKIKDQAASKKIFSQVLAVGIIFGLAFSVFGFLFMSPLLHFLGANAGTYGLASEYLTYILLAAPFFACNYLVLSFIRNDNNPQLSMIAMLVSSLFNIVFDYIFMYPLHLGMGGAAMATAVSPIVALSILTLHRKKEDRLLTLQKPTIHFKIIKRVVQLGFPVFLTEMSTGVSIFAFNLVILSLAGNTAVAAYGIIANIILVALSLFNGVAQGIQPLLSREFGIQNWPEVKQILRFGLTVSFAIGTILYLALTFAKGPIIALFNNSNNQELIHYAEIGIPIYFLSLFGSSLNIIFSMFFSAIEEPKHALVLAVLRGYILLLSLLFIFAHFFALTGVWVALPVTELIVVVVSTLFLFSFFNKQLKK</sequence>
<dbReference type="PANTHER" id="PTHR43823">
    <property type="entry name" value="SPORULATION PROTEIN YKVU"/>
    <property type="match status" value="1"/>
</dbReference>
<evidence type="ECO:0000256" key="8">
    <source>
        <dbReference type="ARBA" id="ARBA00023136"/>
    </source>
</evidence>
<keyword evidence="6 10" id="KW-0812">Transmembrane</keyword>
<feature type="transmembrane region" description="Helical" evidence="10">
    <location>
        <begin position="131"/>
        <end position="148"/>
    </location>
</feature>
<dbReference type="GO" id="GO:0042910">
    <property type="term" value="F:xenobiotic transmembrane transporter activity"/>
    <property type="evidence" value="ECO:0007669"/>
    <property type="project" value="InterPro"/>
</dbReference>
<evidence type="ECO:0000256" key="1">
    <source>
        <dbReference type="ARBA" id="ARBA00004651"/>
    </source>
</evidence>
<comment type="caution">
    <text evidence="11">The sequence shown here is derived from an EMBL/GenBank/DDBJ whole genome shotgun (WGS) entry which is preliminary data.</text>
</comment>
<dbReference type="STRING" id="1423719.FC66_GL000910"/>
<dbReference type="GeneID" id="83547866"/>
<evidence type="ECO:0000256" key="4">
    <source>
        <dbReference type="ARBA" id="ARBA00022448"/>
    </source>
</evidence>
<dbReference type="InterPro" id="IPR002528">
    <property type="entry name" value="MATE_fam"/>
</dbReference>
<keyword evidence="8 10" id="KW-0472">Membrane</keyword>
<dbReference type="PANTHER" id="PTHR43823:SF3">
    <property type="entry name" value="MULTIDRUG EXPORT PROTEIN MEPA"/>
    <property type="match status" value="1"/>
</dbReference>
<gene>
    <name evidence="11" type="ORF">FC66_GL000910</name>
</gene>
<dbReference type="PATRIC" id="fig|1423719.4.peg.926"/>
<protein>
    <recommendedName>
        <fullName evidence="3">Multidrug export protein MepA</fullName>
    </recommendedName>
</protein>
<evidence type="ECO:0000256" key="7">
    <source>
        <dbReference type="ARBA" id="ARBA00022989"/>
    </source>
</evidence>
<name>A0A0R1HHA9_9LACO</name>
<keyword evidence="12" id="KW-1185">Reference proteome</keyword>
<accession>A0A0R1HHA9</accession>
<dbReference type="OrthoDB" id="9811110at2"/>
<proteinExistence type="inferred from homology"/>
<evidence type="ECO:0000256" key="5">
    <source>
        <dbReference type="ARBA" id="ARBA00022475"/>
    </source>
</evidence>
<dbReference type="PIRSF" id="PIRSF006603">
    <property type="entry name" value="DinF"/>
    <property type="match status" value="1"/>
</dbReference>
<evidence type="ECO:0000256" key="2">
    <source>
        <dbReference type="ARBA" id="ARBA00008417"/>
    </source>
</evidence>
<evidence type="ECO:0000256" key="10">
    <source>
        <dbReference type="SAM" id="Phobius"/>
    </source>
</evidence>
<evidence type="ECO:0000313" key="11">
    <source>
        <dbReference type="EMBL" id="KRK45950.1"/>
    </source>
</evidence>
<evidence type="ECO:0000256" key="9">
    <source>
        <dbReference type="ARBA" id="ARBA00023251"/>
    </source>
</evidence>
<feature type="transmembrane region" description="Helical" evidence="10">
    <location>
        <begin position="89"/>
        <end position="111"/>
    </location>
</feature>
<feature type="transmembrane region" description="Helical" evidence="10">
    <location>
        <begin position="20"/>
        <end position="38"/>
    </location>
</feature>
<keyword evidence="4" id="KW-0813">Transport</keyword>
<feature type="transmembrane region" description="Helical" evidence="10">
    <location>
        <begin position="185"/>
        <end position="207"/>
    </location>
</feature>
<dbReference type="Pfam" id="PF01554">
    <property type="entry name" value="MatE"/>
    <property type="match status" value="2"/>
</dbReference>
<dbReference type="RefSeq" id="WP_057973978.1">
    <property type="nucleotide sequence ID" value="NZ_AZDI01000003.1"/>
</dbReference>
<dbReference type="GO" id="GO:0005886">
    <property type="term" value="C:plasma membrane"/>
    <property type="evidence" value="ECO:0007669"/>
    <property type="project" value="UniProtKB-SubCell"/>
</dbReference>
<reference evidence="11 12" key="1">
    <citation type="journal article" date="2015" name="Genome Announc.">
        <title>Expanding the biotechnology potential of lactobacilli through comparative genomics of 213 strains and associated genera.</title>
        <authorList>
            <person name="Sun Z."/>
            <person name="Harris H.M."/>
            <person name="McCann A."/>
            <person name="Guo C."/>
            <person name="Argimon S."/>
            <person name="Zhang W."/>
            <person name="Yang X."/>
            <person name="Jeffery I.B."/>
            <person name="Cooney J.C."/>
            <person name="Kagawa T.F."/>
            <person name="Liu W."/>
            <person name="Song Y."/>
            <person name="Salvetti E."/>
            <person name="Wrobel A."/>
            <person name="Rasinkangas P."/>
            <person name="Parkhill J."/>
            <person name="Rea M.C."/>
            <person name="O'Sullivan O."/>
            <person name="Ritari J."/>
            <person name="Douillard F.P."/>
            <person name="Paul Ross R."/>
            <person name="Yang R."/>
            <person name="Briner A.E."/>
            <person name="Felis G.E."/>
            <person name="de Vos W.M."/>
            <person name="Barrangou R."/>
            <person name="Klaenhammer T.R."/>
            <person name="Caufield P.W."/>
            <person name="Cui Y."/>
            <person name="Zhang H."/>
            <person name="O'Toole P.W."/>
        </authorList>
    </citation>
    <scope>NUCLEOTIDE SEQUENCE [LARGE SCALE GENOMIC DNA]</scope>
    <source>
        <strain evidence="11 12">DSM 15638</strain>
    </source>
</reference>
<feature type="transmembrane region" description="Helical" evidence="10">
    <location>
        <begin position="347"/>
        <end position="370"/>
    </location>
</feature>